<protein>
    <submittedName>
        <fullName evidence="2">M28 family peptidase</fullName>
    </submittedName>
</protein>
<dbReference type="RefSeq" id="WP_119445063.1">
    <property type="nucleotide sequence ID" value="NZ_CP032317.1"/>
</dbReference>
<organism evidence="2 3">
    <name type="scientific">Hymenobacter oligotrophus</name>
    <dbReference type="NCBI Taxonomy" id="2319843"/>
    <lineage>
        <taxon>Bacteria</taxon>
        <taxon>Pseudomonadati</taxon>
        <taxon>Bacteroidota</taxon>
        <taxon>Cytophagia</taxon>
        <taxon>Cytophagales</taxon>
        <taxon>Hymenobacteraceae</taxon>
        <taxon>Hymenobacter</taxon>
    </lineage>
</organism>
<proteinExistence type="predicted"/>
<dbReference type="InterPro" id="IPR007484">
    <property type="entry name" value="Peptidase_M28"/>
</dbReference>
<dbReference type="SUPFAM" id="SSF53187">
    <property type="entry name" value="Zn-dependent exopeptidases"/>
    <property type="match status" value="1"/>
</dbReference>
<dbReference type="GO" id="GO:0006508">
    <property type="term" value="P:proteolysis"/>
    <property type="evidence" value="ECO:0007669"/>
    <property type="project" value="InterPro"/>
</dbReference>
<dbReference type="Gene3D" id="3.40.630.10">
    <property type="entry name" value="Zn peptidases"/>
    <property type="match status" value="1"/>
</dbReference>
<keyword evidence="3" id="KW-1185">Reference proteome</keyword>
<sequence>MPLLLPLWPVPMPRCHCLRYLGAALLLGLAPGGSTSAQDMQRVRKTVAYLASPKLHGRGYVQHGDRKAADYIRRRFSALKLEPLAANYLQPFQLPVNTFPGKLQLRVGKQALRVGEDFIAEPHSGSGTLRGPAVLLDTLIFTDEQAGYRFLADSLRGRILVLRQRDAERIRTLPAAFERHLASAAARIVLVPDKLTASVSGQQASQVRLQVLASRWPKPAALGTAVSLDVVAKLEPAYTTHNVVGMVRGSVQPDSFLVVSAHYDHLGRMGKRAYFPGANDNASGTAMLLELAAYYAEHRPRYSIAFLAFGAEEAGLVGSRHFVQQPLVPLGNIRFLLNLDLEGTGQAGTTVVNGRLHEREYQLLLRLNQQGSHLPDVAPRGRAANSDHYPFSEAGVPAFFVYLRGTPTHYHDVHDRAATLPLTGFQGMFKLAAAFLNRLQRCL</sequence>
<dbReference type="PANTHER" id="PTHR12147:SF26">
    <property type="entry name" value="PEPTIDASE M28 DOMAIN-CONTAINING PROTEIN"/>
    <property type="match status" value="1"/>
</dbReference>
<feature type="domain" description="Peptidase M28" evidence="1">
    <location>
        <begin position="242"/>
        <end position="435"/>
    </location>
</feature>
<reference evidence="2 3" key="1">
    <citation type="submission" date="2018-09" db="EMBL/GenBank/DDBJ databases">
        <title>Hymenobacter medium sp. nov., isolated from R2A medium.</title>
        <authorList>
            <person name="Yingchao G."/>
        </authorList>
    </citation>
    <scope>NUCLEOTIDE SEQUENCE [LARGE SCALE GENOMIC DNA]</scope>
    <source>
        <strain evidence="3">sh-6</strain>
    </source>
</reference>
<dbReference type="Pfam" id="PF04389">
    <property type="entry name" value="Peptidase_M28"/>
    <property type="match status" value="1"/>
</dbReference>
<evidence type="ECO:0000313" key="3">
    <source>
        <dbReference type="Proteomes" id="UP000262802"/>
    </source>
</evidence>
<dbReference type="Gene3D" id="3.50.30.30">
    <property type="match status" value="1"/>
</dbReference>
<dbReference type="AlphaFoldDB" id="A0A3B7RE36"/>
<dbReference type="PANTHER" id="PTHR12147">
    <property type="entry name" value="METALLOPEPTIDASE M28 FAMILY MEMBER"/>
    <property type="match status" value="1"/>
</dbReference>
<dbReference type="Proteomes" id="UP000262802">
    <property type="component" value="Chromosome"/>
</dbReference>
<gene>
    <name evidence="2" type="ORF">D3Y59_10830</name>
</gene>
<dbReference type="EMBL" id="CP032317">
    <property type="protein sequence ID" value="AYA37496.1"/>
    <property type="molecule type" value="Genomic_DNA"/>
</dbReference>
<dbReference type="KEGG" id="hyh:D3Y59_10830"/>
<evidence type="ECO:0000259" key="1">
    <source>
        <dbReference type="Pfam" id="PF04389"/>
    </source>
</evidence>
<accession>A0A3B7RE36</accession>
<dbReference type="GO" id="GO:0008235">
    <property type="term" value="F:metalloexopeptidase activity"/>
    <property type="evidence" value="ECO:0007669"/>
    <property type="project" value="InterPro"/>
</dbReference>
<dbReference type="OrthoDB" id="844214at2"/>
<name>A0A3B7RE36_9BACT</name>
<evidence type="ECO:0000313" key="2">
    <source>
        <dbReference type="EMBL" id="AYA37496.1"/>
    </source>
</evidence>
<dbReference type="InterPro" id="IPR045175">
    <property type="entry name" value="M28_fam"/>
</dbReference>